<dbReference type="PANTHER" id="PTHR36451">
    <property type="entry name" value="PAPS-DEPENDENT SULFOTRANSFERASE STF3"/>
    <property type="match status" value="1"/>
</dbReference>
<evidence type="ECO:0000313" key="2">
    <source>
        <dbReference type="Proteomes" id="UP000313231"/>
    </source>
</evidence>
<dbReference type="Proteomes" id="UP000313231">
    <property type="component" value="Unassembled WGS sequence"/>
</dbReference>
<dbReference type="EMBL" id="VDMP01000024">
    <property type="protein sequence ID" value="TNM39764.1"/>
    <property type="molecule type" value="Genomic_DNA"/>
</dbReference>
<keyword evidence="1" id="KW-0808">Transferase</keyword>
<dbReference type="Pfam" id="PF13469">
    <property type="entry name" value="Sulfotransfer_3"/>
    <property type="match status" value="1"/>
</dbReference>
<accession>A0A5C4VV46</accession>
<reference evidence="1 2" key="1">
    <citation type="journal article" date="2016" name="Int. J. Syst. Evol. Microbiol.">
        <title>Nocardioides albidus sp. nov., an actinobacterium isolated from garden soil.</title>
        <authorList>
            <person name="Singh H."/>
            <person name="Du J."/>
            <person name="Trinh H."/>
            <person name="Won K."/>
            <person name="Yang J.E."/>
            <person name="Yin C."/>
            <person name="Kook M."/>
            <person name="Yi T.H."/>
        </authorList>
    </citation>
    <scope>NUCLEOTIDE SEQUENCE [LARGE SCALE GENOMIC DNA]</scope>
    <source>
        <strain evidence="1 2">CCTCC AB 2015297</strain>
    </source>
</reference>
<dbReference type="PANTHER" id="PTHR36451:SF1">
    <property type="entry name" value="OMEGA-HYDROXY-BETA-DIHYDROMENAQUINONE-9 SULFOTRANSFERASE STF3"/>
    <property type="match status" value="1"/>
</dbReference>
<dbReference type="InterPro" id="IPR052736">
    <property type="entry name" value="Stf3_sulfotransferase"/>
</dbReference>
<keyword evidence="2" id="KW-1185">Reference proteome</keyword>
<comment type="caution">
    <text evidence="1">The sequence shown here is derived from an EMBL/GenBank/DDBJ whole genome shotgun (WGS) entry which is preliminary data.</text>
</comment>
<protein>
    <submittedName>
        <fullName evidence="1">Sulfotransferase</fullName>
    </submittedName>
</protein>
<dbReference type="Gene3D" id="3.40.50.300">
    <property type="entry name" value="P-loop containing nucleotide triphosphate hydrolases"/>
    <property type="match status" value="1"/>
</dbReference>
<evidence type="ECO:0000313" key="1">
    <source>
        <dbReference type="EMBL" id="TNM39764.1"/>
    </source>
</evidence>
<dbReference type="GO" id="GO:0016740">
    <property type="term" value="F:transferase activity"/>
    <property type="evidence" value="ECO:0007669"/>
    <property type="project" value="UniProtKB-KW"/>
</dbReference>
<organism evidence="1 2">
    <name type="scientific">Nocardioides albidus</name>
    <dbReference type="NCBI Taxonomy" id="1517589"/>
    <lineage>
        <taxon>Bacteria</taxon>
        <taxon>Bacillati</taxon>
        <taxon>Actinomycetota</taxon>
        <taxon>Actinomycetes</taxon>
        <taxon>Propionibacteriales</taxon>
        <taxon>Nocardioidaceae</taxon>
        <taxon>Nocardioides</taxon>
    </lineage>
</organism>
<dbReference type="SUPFAM" id="SSF52540">
    <property type="entry name" value="P-loop containing nucleoside triphosphate hydrolases"/>
    <property type="match status" value="1"/>
</dbReference>
<sequence>MTLADELHERAASRTGLTDFGDREYVDGLDALLEGYRDEAGLTEQGRAKVEGTLVNALAARLRTEAAWREHPAHAETPVTRPIFVTGLPRSGTTALHRLLCADPRHQGLQLWLAAAPQPRPPREAWVDNPDFSAMQAQIDRRNAAVPGLKGMHFMAADVVEECWWLEHQSMRSLAFPSVAHLPSYTSWLGEQDLSGTYRRHRRILQLIGMTSPERRWILKNPGHLFSLDALMAAYPDALVVQTHRDPRSVVASVSSLTSKASAGNSTVFEAATVGRDSLDLWGTASDRFLDARATYDPAQFADVRYDEFVADPVGTVARLYDAFGLSFDDEARARVTAADDVSKRGDRRPDHAYSLEEFGLSAGEVTERFDRYLTAFPELALS</sequence>
<gene>
    <name evidence="1" type="ORF">FHP29_12955</name>
</gene>
<dbReference type="AlphaFoldDB" id="A0A5C4VV46"/>
<dbReference type="InterPro" id="IPR027417">
    <property type="entry name" value="P-loop_NTPase"/>
</dbReference>
<name>A0A5C4VV46_9ACTN</name>
<dbReference type="OrthoDB" id="9777890at2"/>
<proteinExistence type="predicted"/>
<dbReference type="RefSeq" id="WP_139623253.1">
    <property type="nucleotide sequence ID" value="NZ_VDMP01000024.1"/>
</dbReference>